<protein>
    <submittedName>
        <fullName evidence="3">WD-REPEATS-REGION domain-containing protein</fullName>
    </submittedName>
</protein>
<dbReference type="InterPro" id="IPR009486">
    <property type="entry name" value="Pur_nuclsid_perm"/>
</dbReference>
<accession>A0A8H6TJV8</accession>
<keyword evidence="2" id="KW-0732">Signal</keyword>
<dbReference type="PANTHER" id="PTHR38643">
    <property type="entry name" value="PURINE NUCLEOSIDE PERMEASE C285.05-RELATED"/>
    <property type="match status" value="1"/>
</dbReference>
<gene>
    <name evidence="3" type="ORF">HMN09_00243500</name>
</gene>
<dbReference type="GO" id="GO:0005783">
    <property type="term" value="C:endoplasmic reticulum"/>
    <property type="evidence" value="ECO:0007669"/>
    <property type="project" value="TreeGrafter"/>
</dbReference>
<dbReference type="PROSITE" id="PS50082">
    <property type="entry name" value="WD_REPEATS_2"/>
    <property type="match status" value="3"/>
</dbReference>
<keyword evidence="4" id="KW-1185">Reference proteome</keyword>
<dbReference type="InterPro" id="IPR036322">
    <property type="entry name" value="WD40_repeat_dom_sf"/>
</dbReference>
<dbReference type="OrthoDB" id="1068471at2759"/>
<name>A0A8H6TJV8_MYCCL</name>
<feature type="chain" id="PRO_5034076877" evidence="2">
    <location>
        <begin position="20"/>
        <end position="720"/>
    </location>
</feature>
<feature type="repeat" description="WD" evidence="1">
    <location>
        <begin position="408"/>
        <end position="439"/>
    </location>
</feature>
<proteinExistence type="predicted"/>
<dbReference type="PROSITE" id="PS50294">
    <property type="entry name" value="WD_REPEATS_REGION"/>
    <property type="match status" value="2"/>
</dbReference>
<dbReference type="AlphaFoldDB" id="A0A8H6TJV8"/>
<feature type="repeat" description="WD" evidence="1">
    <location>
        <begin position="679"/>
        <end position="720"/>
    </location>
</feature>
<sequence length="720" mass="76173">MACRRPLLSLLAFILFCDACVELPVQPKVLVITMFNLEANEWFGNPELDLADCQIPIPGLSPLYPSVYCTNDGAACLVTTGQAEINAAASISALVYSGRFVLTSTYFLVAGIAGISPKRGTIGSVTFARYAVQVGLQYEIDAREMPANFSTGYFAQGSAAPGQLPGWWDGTEVFELNGALQELALTYGQTAELTDSTAAQAARAPYRSGYAQGAAGPTVVPCDTATSDTYWTGGLLASMAEETVQLLTNNSGVYCTTQQEDNGTLNALFRAALAELVDFKRIIVMRAGSDFDRPYSQASPLANLLGPDPGLETALANLYLVGVEVVQGIIGEWEEKYAVGITPVNYVGDVFGSLGSSPPPAGALVKRARATPPPSNQIAISSDGDKNKGLVRTVQRTSSLEAPIISLAGAHGGEILSCRFDPTGQNIAACSADRSVSLWRTYPPNNNYGLLSSLTKAPIIDLQWSLCSPTIYTVSADHTLITTDVTTGKRVRKIRAHREIVNAVDRTMAGGSGTELVVTGADDGVVKVWDGGEDGGKDPVAQFEVGCPVTAVCWSADGASVYAAALDNEIHMYDLRKGTQLSTLTGHVDTPTSLALSPNGSFLLSPSFSSQVIIHDVRPFSPSPNRIHRVLTGAPAGFEHTLLRGAWSRNDDGARVAVGGADRMVCIWEVESSRVIYKLPGHKGTVTAVDFHPREPIILTGSKDGTMLLGELDPSAGVGS</sequence>
<dbReference type="SUPFAM" id="SSF50978">
    <property type="entry name" value="WD40 repeat-like"/>
    <property type="match status" value="1"/>
</dbReference>
<evidence type="ECO:0000256" key="2">
    <source>
        <dbReference type="SAM" id="SignalP"/>
    </source>
</evidence>
<reference evidence="3" key="1">
    <citation type="submission" date="2020-05" db="EMBL/GenBank/DDBJ databases">
        <title>Mycena genomes resolve the evolution of fungal bioluminescence.</title>
        <authorList>
            <person name="Tsai I.J."/>
        </authorList>
    </citation>
    <scope>NUCLEOTIDE SEQUENCE</scope>
    <source>
        <strain evidence="3">110903Hualien_Pintung</strain>
    </source>
</reference>
<evidence type="ECO:0000256" key="1">
    <source>
        <dbReference type="PROSITE-ProRule" id="PRU00221"/>
    </source>
</evidence>
<dbReference type="GO" id="GO:0055085">
    <property type="term" value="P:transmembrane transport"/>
    <property type="evidence" value="ECO:0007669"/>
    <property type="project" value="InterPro"/>
</dbReference>
<dbReference type="SMART" id="SM00320">
    <property type="entry name" value="WD40"/>
    <property type="match status" value="7"/>
</dbReference>
<dbReference type="Pfam" id="PF06516">
    <property type="entry name" value="NUP"/>
    <property type="match status" value="1"/>
</dbReference>
<dbReference type="InterPro" id="IPR015943">
    <property type="entry name" value="WD40/YVTN_repeat-like_dom_sf"/>
</dbReference>
<dbReference type="Proteomes" id="UP000613580">
    <property type="component" value="Unassembled WGS sequence"/>
</dbReference>
<feature type="repeat" description="WD" evidence="1">
    <location>
        <begin position="494"/>
        <end position="530"/>
    </location>
</feature>
<dbReference type="Gene3D" id="2.130.10.10">
    <property type="entry name" value="YVTN repeat-like/Quinoprotein amine dehydrogenase"/>
    <property type="match status" value="1"/>
</dbReference>
<dbReference type="EMBL" id="JACAZE010000003">
    <property type="protein sequence ID" value="KAF7319073.1"/>
    <property type="molecule type" value="Genomic_DNA"/>
</dbReference>
<dbReference type="CDD" id="cd00200">
    <property type="entry name" value="WD40"/>
    <property type="match status" value="1"/>
</dbReference>
<evidence type="ECO:0000313" key="4">
    <source>
        <dbReference type="Proteomes" id="UP000613580"/>
    </source>
</evidence>
<dbReference type="PANTHER" id="PTHR38643:SF1">
    <property type="entry name" value="PURINE NUCLEOSIDE PERMEASE C285.05-RELATED"/>
    <property type="match status" value="1"/>
</dbReference>
<comment type="caution">
    <text evidence="3">The sequence shown here is derived from an EMBL/GenBank/DDBJ whole genome shotgun (WGS) entry which is preliminary data.</text>
</comment>
<dbReference type="Pfam" id="PF00400">
    <property type="entry name" value="WD40"/>
    <property type="match status" value="5"/>
</dbReference>
<dbReference type="InterPro" id="IPR001680">
    <property type="entry name" value="WD40_rpt"/>
</dbReference>
<keyword evidence="1" id="KW-0853">WD repeat</keyword>
<evidence type="ECO:0000313" key="3">
    <source>
        <dbReference type="EMBL" id="KAF7319073.1"/>
    </source>
</evidence>
<feature type="signal peptide" evidence="2">
    <location>
        <begin position="1"/>
        <end position="19"/>
    </location>
</feature>
<organism evidence="3 4">
    <name type="scientific">Mycena chlorophos</name>
    <name type="common">Agaric fungus</name>
    <name type="synonym">Agaricus chlorophos</name>
    <dbReference type="NCBI Taxonomy" id="658473"/>
    <lineage>
        <taxon>Eukaryota</taxon>
        <taxon>Fungi</taxon>
        <taxon>Dikarya</taxon>
        <taxon>Basidiomycota</taxon>
        <taxon>Agaricomycotina</taxon>
        <taxon>Agaricomycetes</taxon>
        <taxon>Agaricomycetidae</taxon>
        <taxon>Agaricales</taxon>
        <taxon>Marasmiineae</taxon>
        <taxon>Mycenaceae</taxon>
        <taxon>Mycena</taxon>
    </lineage>
</organism>